<comment type="caution">
    <text evidence="2">The sequence shown here is derived from an EMBL/GenBank/DDBJ whole genome shotgun (WGS) entry which is preliminary data.</text>
</comment>
<feature type="compositionally biased region" description="Polar residues" evidence="1">
    <location>
        <begin position="1"/>
        <end position="62"/>
    </location>
</feature>
<organism evidence="2 3">
    <name type="scientific">Hirundo rustica rustica</name>
    <dbReference type="NCBI Taxonomy" id="333673"/>
    <lineage>
        <taxon>Eukaryota</taxon>
        <taxon>Metazoa</taxon>
        <taxon>Chordata</taxon>
        <taxon>Craniata</taxon>
        <taxon>Vertebrata</taxon>
        <taxon>Euteleostomi</taxon>
        <taxon>Archelosauria</taxon>
        <taxon>Archosauria</taxon>
        <taxon>Dinosauria</taxon>
        <taxon>Saurischia</taxon>
        <taxon>Theropoda</taxon>
        <taxon>Coelurosauria</taxon>
        <taxon>Aves</taxon>
        <taxon>Neognathae</taxon>
        <taxon>Neoaves</taxon>
        <taxon>Telluraves</taxon>
        <taxon>Australaves</taxon>
        <taxon>Passeriformes</taxon>
        <taxon>Sylvioidea</taxon>
        <taxon>Hirundinidae</taxon>
        <taxon>Hirundo</taxon>
    </lineage>
</organism>
<protein>
    <submittedName>
        <fullName evidence="2">Uncharacterized protein</fullName>
    </submittedName>
</protein>
<name>A0A3M0KKP5_HIRRU</name>
<keyword evidence="3" id="KW-1185">Reference proteome</keyword>
<evidence type="ECO:0000313" key="3">
    <source>
        <dbReference type="Proteomes" id="UP000269221"/>
    </source>
</evidence>
<feature type="region of interest" description="Disordered" evidence="1">
    <location>
        <begin position="1"/>
        <end position="69"/>
    </location>
</feature>
<dbReference type="AlphaFoldDB" id="A0A3M0KKP5"/>
<evidence type="ECO:0000313" key="2">
    <source>
        <dbReference type="EMBL" id="RMC13635.1"/>
    </source>
</evidence>
<dbReference type="EMBL" id="QRBI01000105">
    <property type="protein sequence ID" value="RMC13635.1"/>
    <property type="molecule type" value="Genomic_DNA"/>
</dbReference>
<reference evidence="2 3" key="1">
    <citation type="submission" date="2018-07" db="EMBL/GenBank/DDBJ databases">
        <title>A high quality draft genome assembly of the barn swallow (H. rustica rustica).</title>
        <authorList>
            <person name="Formenti G."/>
            <person name="Chiara M."/>
            <person name="Poveda L."/>
            <person name="Francoijs K.-J."/>
            <person name="Bonisoli-Alquati A."/>
            <person name="Canova L."/>
            <person name="Gianfranceschi L."/>
            <person name="Horner D.S."/>
            <person name="Saino N."/>
        </authorList>
    </citation>
    <scope>NUCLEOTIDE SEQUENCE [LARGE SCALE GENOMIC DNA]</scope>
    <source>
        <strain evidence="2">Chelidonia</strain>
        <tissue evidence="2">Blood</tissue>
    </source>
</reference>
<gene>
    <name evidence="2" type="ORF">DUI87_08712</name>
</gene>
<feature type="region of interest" description="Disordered" evidence="1">
    <location>
        <begin position="190"/>
        <end position="211"/>
    </location>
</feature>
<proteinExistence type="predicted"/>
<dbReference type="Proteomes" id="UP000269221">
    <property type="component" value="Unassembled WGS sequence"/>
</dbReference>
<sequence length="364" mass="40874">MRMLSSMSSSNAWNQATRSSNAWNQATRSSNAWNQATRSSNAWNQATRSSNAWNNATRSSNAWKPDPALPRYPIQQCLEPRYPIQQCMEQRYPTNNPAIQHETTLPNPAMHGTTLPDPTMLGTTLTDPAMHGTMLPDPATLGTTLPDPATLGTMLHGPQLTMLPLPLLETRRHMLLGSFLLTAPDIYTENSLSQGRPRQCPDHPPPPPTQARATCVEPEKMRMRNQQQEKELPCLGPTAFCICLRFMVMSSQQLAWYYQYLGQPTQNSGATKGPSGLMDIKYDAKQVILKIKHNLHSHKIKFRAISKKQRRDLPSTWLLCALFFPWHRQYLSCVAPNTVNPICGITLLLSSAAYERKAVPTEQL</sequence>
<accession>A0A3M0KKP5</accession>
<evidence type="ECO:0000256" key="1">
    <source>
        <dbReference type="SAM" id="MobiDB-lite"/>
    </source>
</evidence>